<sequence length="270" mass="30426">MVCMQDILHLIHSLMPMRDAARAACVSRSFLHPWICHPNLNFSKYTLGLNENACQKDESARFFYIKVDHILKKHSGIGVKKLKIQINSDYSANKGLVFSTGDELGFPLSHSLALEQLELRNCDRIVFLKVPRLLQRLNYLEVRGCAKLKVIHNEAPNVSSFVFGGDSTVQLSVGETLQMKSLTMDRYGSVSYARAELPSSMPNLEALTIYTFKRAYAPMLCSKLLFLRHLSIALIGAPVYPTYDYLSLASFFYAAPSLETFNLNVSCHSY</sequence>
<protein>
    <recommendedName>
        <fullName evidence="1">At1g61320/AtMIF1 LRR domain-containing protein</fullName>
    </recommendedName>
</protein>
<evidence type="ECO:0000313" key="3">
    <source>
        <dbReference type="Proteomes" id="UP000275267"/>
    </source>
</evidence>
<evidence type="ECO:0000313" key="2">
    <source>
        <dbReference type="EMBL" id="RLM98523.1"/>
    </source>
</evidence>
<dbReference type="AlphaFoldDB" id="A0A3L6R7L6"/>
<dbReference type="Proteomes" id="UP000275267">
    <property type="component" value="Unassembled WGS sequence"/>
</dbReference>
<reference evidence="3" key="1">
    <citation type="journal article" date="2019" name="Nat. Commun.">
        <title>The genome of broomcorn millet.</title>
        <authorList>
            <person name="Zou C."/>
            <person name="Miki D."/>
            <person name="Li D."/>
            <person name="Tang Q."/>
            <person name="Xiao L."/>
            <person name="Rajput S."/>
            <person name="Deng P."/>
            <person name="Jia W."/>
            <person name="Huang R."/>
            <person name="Zhang M."/>
            <person name="Sun Y."/>
            <person name="Hu J."/>
            <person name="Fu X."/>
            <person name="Schnable P.S."/>
            <person name="Li F."/>
            <person name="Zhang H."/>
            <person name="Feng B."/>
            <person name="Zhu X."/>
            <person name="Liu R."/>
            <person name="Schnable J.C."/>
            <person name="Zhu J.-K."/>
            <person name="Zhang H."/>
        </authorList>
    </citation>
    <scope>NUCLEOTIDE SEQUENCE [LARGE SCALE GENOMIC DNA]</scope>
</reference>
<dbReference type="InterPro" id="IPR055357">
    <property type="entry name" value="LRR_At1g61320_AtMIF1"/>
</dbReference>
<dbReference type="OrthoDB" id="596770at2759"/>
<accession>A0A3L6R7L6</accession>
<dbReference type="PANTHER" id="PTHR34145">
    <property type="entry name" value="OS02G0105600 PROTEIN"/>
    <property type="match status" value="1"/>
</dbReference>
<dbReference type="STRING" id="4540.A0A3L6R7L6"/>
<proteinExistence type="predicted"/>
<dbReference type="InterPro" id="IPR053772">
    <property type="entry name" value="At1g61320/At1g61330-like"/>
</dbReference>
<comment type="caution">
    <text evidence="2">The sequence shown here is derived from an EMBL/GenBank/DDBJ whole genome shotgun (WGS) entry which is preliminary data.</text>
</comment>
<dbReference type="InterPro" id="IPR032675">
    <property type="entry name" value="LRR_dom_sf"/>
</dbReference>
<dbReference type="Pfam" id="PF23622">
    <property type="entry name" value="LRR_At1g61320_AtMIF1"/>
    <property type="match status" value="1"/>
</dbReference>
<dbReference type="EMBL" id="PQIB02000009">
    <property type="protein sequence ID" value="RLM98523.1"/>
    <property type="molecule type" value="Genomic_DNA"/>
</dbReference>
<organism evidence="2 3">
    <name type="scientific">Panicum miliaceum</name>
    <name type="common">Proso millet</name>
    <name type="synonym">Broomcorn millet</name>
    <dbReference type="NCBI Taxonomy" id="4540"/>
    <lineage>
        <taxon>Eukaryota</taxon>
        <taxon>Viridiplantae</taxon>
        <taxon>Streptophyta</taxon>
        <taxon>Embryophyta</taxon>
        <taxon>Tracheophyta</taxon>
        <taxon>Spermatophyta</taxon>
        <taxon>Magnoliopsida</taxon>
        <taxon>Liliopsida</taxon>
        <taxon>Poales</taxon>
        <taxon>Poaceae</taxon>
        <taxon>PACMAD clade</taxon>
        <taxon>Panicoideae</taxon>
        <taxon>Panicodae</taxon>
        <taxon>Paniceae</taxon>
        <taxon>Panicinae</taxon>
        <taxon>Panicum</taxon>
        <taxon>Panicum sect. Panicum</taxon>
    </lineage>
</organism>
<evidence type="ECO:0000259" key="1">
    <source>
        <dbReference type="Pfam" id="PF23622"/>
    </source>
</evidence>
<dbReference type="PANTHER" id="PTHR34145:SF43">
    <property type="entry name" value="F-BOX DOMAIN PROTEIN"/>
    <property type="match status" value="1"/>
</dbReference>
<feature type="domain" description="At1g61320/AtMIF1 LRR" evidence="1">
    <location>
        <begin position="97"/>
        <end position="268"/>
    </location>
</feature>
<name>A0A3L6R7L6_PANMI</name>
<keyword evidence="3" id="KW-1185">Reference proteome</keyword>
<dbReference type="Gene3D" id="3.80.10.10">
    <property type="entry name" value="Ribonuclease Inhibitor"/>
    <property type="match status" value="1"/>
</dbReference>
<gene>
    <name evidence="2" type="ORF">C2845_PM06G15950</name>
</gene>